<protein>
    <submittedName>
        <fullName evidence="1">Uncharacterized protein</fullName>
    </submittedName>
</protein>
<evidence type="ECO:0000313" key="2">
    <source>
        <dbReference type="Proteomes" id="UP000805193"/>
    </source>
</evidence>
<organism evidence="1 2">
    <name type="scientific">Ixodes persulcatus</name>
    <name type="common">Taiga tick</name>
    <dbReference type="NCBI Taxonomy" id="34615"/>
    <lineage>
        <taxon>Eukaryota</taxon>
        <taxon>Metazoa</taxon>
        <taxon>Ecdysozoa</taxon>
        <taxon>Arthropoda</taxon>
        <taxon>Chelicerata</taxon>
        <taxon>Arachnida</taxon>
        <taxon>Acari</taxon>
        <taxon>Parasitiformes</taxon>
        <taxon>Ixodida</taxon>
        <taxon>Ixodoidea</taxon>
        <taxon>Ixodidae</taxon>
        <taxon>Ixodinae</taxon>
        <taxon>Ixodes</taxon>
    </lineage>
</organism>
<keyword evidence="2" id="KW-1185">Reference proteome</keyword>
<dbReference type="Proteomes" id="UP000805193">
    <property type="component" value="Unassembled WGS sequence"/>
</dbReference>
<comment type="caution">
    <text evidence="1">The sequence shown here is derived from an EMBL/GenBank/DDBJ whole genome shotgun (WGS) entry which is preliminary data.</text>
</comment>
<name>A0AC60QEF0_IXOPE</name>
<accession>A0AC60QEF0</accession>
<sequence>MAGLMGPHEESYIVVAMDPDLKRRLLQRCQQLGLRPYEDTPRQPEGVRSDRRETTTREESAAEGGEEGASSSSSEPHDPSSRREDTQW</sequence>
<dbReference type="EMBL" id="JABSTQ010009146">
    <property type="protein sequence ID" value="KAG0432500.1"/>
    <property type="molecule type" value="Genomic_DNA"/>
</dbReference>
<gene>
    <name evidence="1" type="ORF">HPB47_020782</name>
</gene>
<evidence type="ECO:0000313" key="1">
    <source>
        <dbReference type="EMBL" id="KAG0432500.1"/>
    </source>
</evidence>
<reference evidence="1 2" key="1">
    <citation type="journal article" date="2020" name="Cell">
        <title>Large-Scale Comparative Analyses of Tick Genomes Elucidate Their Genetic Diversity and Vector Capacities.</title>
        <authorList>
            <consortium name="Tick Genome and Microbiome Consortium (TIGMIC)"/>
            <person name="Jia N."/>
            <person name="Wang J."/>
            <person name="Shi W."/>
            <person name="Du L."/>
            <person name="Sun Y."/>
            <person name="Zhan W."/>
            <person name="Jiang J.F."/>
            <person name="Wang Q."/>
            <person name="Zhang B."/>
            <person name="Ji P."/>
            <person name="Bell-Sakyi L."/>
            <person name="Cui X.M."/>
            <person name="Yuan T.T."/>
            <person name="Jiang B.G."/>
            <person name="Yang W.F."/>
            <person name="Lam T.T."/>
            <person name="Chang Q.C."/>
            <person name="Ding S.J."/>
            <person name="Wang X.J."/>
            <person name="Zhu J.G."/>
            <person name="Ruan X.D."/>
            <person name="Zhao L."/>
            <person name="Wei J.T."/>
            <person name="Ye R.Z."/>
            <person name="Que T.C."/>
            <person name="Du C.H."/>
            <person name="Zhou Y.H."/>
            <person name="Cheng J.X."/>
            <person name="Dai P.F."/>
            <person name="Guo W.B."/>
            <person name="Han X.H."/>
            <person name="Huang E.J."/>
            <person name="Li L.F."/>
            <person name="Wei W."/>
            <person name="Gao Y.C."/>
            <person name="Liu J.Z."/>
            <person name="Shao H.Z."/>
            <person name="Wang X."/>
            <person name="Wang C.C."/>
            <person name="Yang T.C."/>
            <person name="Huo Q.B."/>
            <person name="Li W."/>
            <person name="Chen H.Y."/>
            <person name="Chen S.E."/>
            <person name="Zhou L.G."/>
            <person name="Ni X.B."/>
            <person name="Tian J.H."/>
            <person name="Sheng Y."/>
            <person name="Liu T."/>
            <person name="Pan Y.S."/>
            <person name="Xia L.Y."/>
            <person name="Li J."/>
            <person name="Zhao F."/>
            <person name="Cao W.C."/>
        </authorList>
    </citation>
    <scope>NUCLEOTIDE SEQUENCE [LARGE SCALE GENOMIC DNA]</scope>
    <source>
        <strain evidence="1">Iper-2018</strain>
    </source>
</reference>
<proteinExistence type="predicted"/>